<comment type="caution">
    <text evidence="2">The sequence shown here is derived from an EMBL/GenBank/DDBJ whole genome shotgun (WGS) entry which is preliminary data.</text>
</comment>
<evidence type="ECO:0000259" key="1">
    <source>
        <dbReference type="Pfam" id="PF13622"/>
    </source>
</evidence>
<feature type="domain" description="Acyl-CoA thioesterase-like N-terminal HotDog" evidence="1">
    <location>
        <begin position="207"/>
        <end position="282"/>
    </location>
</feature>
<organism evidence="2 3">
    <name type="scientific">Pseudonocardia sediminis</name>
    <dbReference type="NCBI Taxonomy" id="1397368"/>
    <lineage>
        <taxon>Bacteria</taxon>
        <taxon>Bacillati</taxon>
        <taxon>Actinomycetota</taxon>
        <taxon>Actinomycetes</taxon>
        <taxon>Pseudonocardiales</taxon>
        <taxon>Pseudonocardiaceae</taxon>
        <taxon>Pseudonocardia</taxon>
    </lineage>
</organism>
<dbReference type="Pfam" id="PF13622">
    <property type="entry name" value="4HBT_3"/>
    <property type="match status" value="1"/>
</dbReference>
<dbReference type="SUPFAM" id="SSF54637">
    <property type="entry name" value="Thioesterase/thiol ester dehydrase-isomerase"/>
    <property type="match status" value="2"/>
</dbReference>
<dbReference type="Gene3D" id="3.10.129.10">
    <property type="entry name" value="Hotdog Thioesterase"/>
    <property type="match status" value="2"/>
</dbReference>
<dbReference type="EMBL" id="SHKL01000001">
    <property type="protein sequence ID" value="RZT86724.1"/>
    <property type="molecule type" value="Genomic_DNA"/>
</dbReference>
<keyword evidence="3" id="KW-1185">Reference proteome</keyword>
<evidence type="ECO:0000313" key="3">
    <source>
        <dbReference type="Proteomes" id="UP000291591"/>
    </source>
</evidence>
<dbReference type="InterPro" id="IPR029069">
    <property type="entry name" value="HotDog_dom_sf"/>
</dbReference>
<dbReference type="CDD" id="cd03443">
    <property type="entry name" value="PaaI_thioesterase"/>
    <property type="match status" value="1"/>
</dbReference>
<protein>
    <submittedName>
        <fullName evidence="2">Thioesterase superfamily protein</fullName>
    </submittedName>
</protein>
<dbReference type="InterPro" id="IPR049449">
    <property type="entry name" value="TesB_ACOT8-like_N"/>
</dbReference>
<proteinExistence type="predicted"/>
<evidence type="ECO:0000313" key="2">
    <source>
        <dbReference type="EMBL" id="RZT86724.1"/>
    </source>
</evidence>
<dbReference type="AlphaFoldDB" id="A0A4Q7UZZ3"/>
<reference evidence="2 3" key="1">
    <citation type="submission" date="2019-02" db="EMBL/GenBank/DDBJ databases">
        <title>Sequencing the genomes of 1000 actinobacteria strains.</title>
        <authorList>
            <person name="Klenk H.-P."/>
        </authorList>
    </citation>
    <scope>NUCLEOTIDE SEQUENCE [LARGE SCALE GENOMIC DNA]</scope>
    <source>
        <strain evidence="2 3">DSM 45779</strain>
    </source>
</reference>
<gene>
    <name evidence="2" type="ORF">EV383_3621</name>
</gene>
<name>A0A4Q7UZZ3_PSEST</name>
<sequence>MDRILSPAGPAGTAYGAGMSDRLVDDAALRPEGTGLPHGGPEELFAISTAPVEDGLTAGSLRTGSWLCGDDGHPLSGALAVLLDDVVGQAAFAFRPAGHWAVTTELSIDFLAPLPTDGTPVTARGRHLLGDDAGGAADGDVTDAHGVRYAVATTRTCYVPGVPHDAIDPPPVPPIADRDRPLPELLGLPADPEPVVLRPTQLVANVNGVVHGGVVACVGEIVARRALGTPWLRTASLRTLYLRPAAGAITFEPEVVHAGRSLAVVVVTARNEAGKPVATITVACRSTGAAPGRG</sequence>
<dbReference type="Proteomes" id="UP000291591">
    <property type="component" value="Unassembled WGS sequence"/>
</dbReference>
<accession>A0A4Q7UZZ3</accession>